<dbReference type="EC" id="5.3.1.29" evidence="4"/>
<organism evidence="5 6">
    <name type="scientific">Methanorbis furvi</name>
    <dbReference type="NCBI Taxonomy" id="3028299"/>
    <lineage>
        <taxon>Archaea</taxon>
        <taxon>Methanobacteriati</taxon>
        <taxon>Methanobacteriota</taxon>
        <taxon>Stenosarchaea group</taxon>
        <taxon>Methanomicrobia</taxon>
        <taxon>Methanomicrobiales</taxon>
        <taxon>Methanocorpusculaceae</taxon>
        <taxon>Methanorbis</taxon>
    </lineage>
</organism>
<dbReference type="PANTHER" id="PTHR43475:SF2">
    <property type="entry name" value="RIBOSE 1,5-BISPHOSPHATE ISOMERASE"/>
    <property type="match status" value="1"/>
</dbReference>
<evidence type="ECO:0000313" key="5">
    <source>
        <dbReference type="EMBL" id="MDV0441982.1"/>
    </source>
</evidence>
<dbReference type="AlphaFoldDB" id="A0AAE4MBC1"/>
<feature type="binding site" evidence="4">
    <location>
        <position position="231"/>
    </location>
    <ligand>
        <name>substrate</name>
    </ligand>
</feature>
<name>A0AAE4MBC1_9EURY</name>
<comment type="function">
    <text evidence="4">Catalyzes the isomerization of ribose 1,5-bisphosphate (R15P) to ribulose 1,5-bisphosphate (RuBP), the CO(2) acceptor and substrate for RubisCO. Functions in an archaeal AMP degradation pathway, together with AMP phosphorylase and RubisCO.</text>
</comment>
<dbReference type="InterPro" id="IPR011559">
    <property type="entry name" value="Initiation_fac_2B_a/b/d"/>
</dbReference>
<dbReference type="Gene3D" id="1.20.120.420">
    <property type="entry name" value="translation initiation factor eif-2b, domain 1"/>
    <property type="match status" value="1"/>
</dbReference>
<evidence type="ECO:0000313" key="6">
    <source>
        <dbReference type="Proteomes" id="UP001273136"/>
    </source>
</evidence>
<dbReference type="InterPro" id="IPR005250">
    <property type="entry name" value="R15Pi"/>
</dbReference>
<evidence type="ECO:0000256" key="2">
    <source>
        <dbReference type="ARBA" id="ARBA00023235"/>
    </source>
</evidence>
<dbReference type="GO" id="GO:0046523">
    <property type="term" value="F:S-methyl-5-thioribose-1-phosphate isomerase activity"/>
    <property type="evidence" value="ECO:0007669"/>
    <property type="project" value="TreeGrafter"/>
</dbReference>
<accession>A0AAE4MBC1</accession>
<reference evidence="5" key="1">
    <citation type="submission" date="2023-06" db="EMBL/GenBank/DDBJ databases">
        <title>Genome sequence of Methancorpusculaceae sp. Ag1.</title>
        <authorList>
            <person name="Protasov E."/>
            <person name="Platt K."/>
            <person name="Poehlein A."/>
            <person name="Daniel R."/>
            <person name="Brune A."/>
        </authorList>
    </citation>
    <scope>NUCLEOTIDE SEQUENCE</scope>
    <source>
        <strain evidence="5">Ag1</strain>
    </source>
</reference>
<dbReference type="Gene3D" id="3.40.50.10470">
    <property type="entry name" value="Translation initiation factor eif-2b, domain 2"/>
    <property type="match status" value="1"/>
</dbReference>
<dbReference type="InterPro" id="IPR037171">
    <property type="entry name" value="NagB/RpiA_transferase-like"/>
</dbReference>
<dbReference type="InterPro" id="IPR000649">
    <property type="entry name" value="IF-2B-related"/>
</dbReference>
<gene>
    <name evidence="5" type="primary">mtnA_2</name>
    <name evidence="5" type="ORF">McpAg1_11990</name>
</gene>
<evidence type="ECO:0000256" key="1">
    <source>
        <dbReference type="ARBA" id="ARBA00009229"/>
    </source>
</evidence>
<comment type="miscellaneous">
    <text evidence="4">Reaction proceeds via a cis-phosphoenolate intermediate.</text>
</comment>
<comment type="similarity">
    <text evidence="1 4">Belongs to the eIF-2B alpha/beta/delta subunits family. R15P isomerase subfamily.</text>
</comment>
<sequence>MTLLQTAEQIQTMQIRGAGKIAREAVAALRDHAETLPRTGDVAAFIREMEHAASILLGTRPTAVSLPNAIQMVMRDVRTARTEEAARRILREKADAFIWSSRTALDRIAAMGANHIPDGSIVMTHCNSKAALGCILEAKRQGKDIEVYATEVRPWNQGRLTIKTLNDNEIPTTYFVDSAVRSMMKEIDLVIVGADAITVNGAVVNKIGTSQIALCANEARKNVIVTAETYKFAPRTILGELIQIEERAQNEVLPDDIAATLPFVRVKNPVFDVTPADYIDMIITEAGALPPHLAYTIMREYLGWGLDELQNQFLGARTGTEFR</sequence>
<dbReference type="NCBIfam" id="TIGR00511">
    <property type="entry name" value="ribulose_e2b2"/>
    <property type="match status" value="1"/>
</dbReference>
<dbReference type="NCBIfam" id="TIGR00524">
    <property type="entry name" value="eIF-2B_rel"/>
    <property type="match status" value="1"/>
</dbReference>
<dbReference type="Proteomes" id="UP001273136">
    <property type="component" value="Unassembled WGS sequence"/>
</dbReference>
<feature type="binding site" evidence="4">
    <location>
        <begin position="205"/>
        <end position="206"/>
    </location>
    <ligand>
        <name>substrate</name>
    </ligand>
</feature>
<dbReference type="InterPro" id="IPR027363">
    <property type="entry name" value="M1Pi_N"/>
</dbReference>
<feature type="active site" description="Proton donor" evidence="4">
    <location>
        <position position="195"/>
    </location>
</feature>
<keyword evidence="6" id="KW-1185">Reference proteome</keyword>
<dbReference type="GO" id="GO:0019509">
    <property type="term" value="P:L-methionine salvage from methylthioadenosine"/>
    <property type="evidence" value="ECO:0007669"/>
    <property type="project" value="TreeGrafter"/>
</dbReference>
<dbReference type="Pfam" id="PF01008">
    <property type="entry name" value="IF-2B"/>
    <property type="match status" value="1"/>
</dbReference>
<dbReference type="GO" id="GO:0019323">
    <property type="term" value="P:pentose catabolic process"/>
    <property type="evidence" value="ECO:0007669"/>
    <property type="project" value="UniProtKB-UniRule"/>
</dbReference>
<dbReference type="EMBL" id="JAWDKA010000005">
    <property type="protein sequence ID" value="MDV0441982.1"/>
    <property type="molecule type" value="Genomic_DNA"/>
</dbReference>
<proteinExistence type="inferred from homology"/>
<feature type="binding site" evidence="4">
    <location>
        <begin position="128"/>
        <end position="130"/>
    </location>
    <ligand>
        <name>substrate</name>
    </ligand>
</feature>
<feature type="binding site" evidence="4">
    <location>
        <begin position="16"/>
        <end position="19"/>
    </location>
    <ligand>
        <name>substrate</name>
    </ligand>
</feature>
<keyword evidence="3 4" id="KW-0119">Carbohydrate metabolism</keyword>
<keyword evidence="2 4" id="KW-0413">Isomerase</keyword>
<comment type="catalytic activity">
    <reaction evidence="4">
        <text>alpha-D-ribose 1,5-bisphosphate = D-ribulose 1,5-bisphosphate</text>
        <dbReference type="Rhea" id="RHEA:32243"/>
        <dbReference type="ChEBI" id="CHEBI:57870"/>
        <dbReference type="ChEBI" id="CHEBI:68688"/>
        <dbReference type="EC" id="5.3.1.29"/>
    </reaction>
</comment>
<evidence type="ECO:0000256" key="4">
    <source>
        <dbReference type="HAMAP-Rule" id="MF_02230"/>
    </source>
</evidence>
<dbReference type="FunFam" id="3.40.50.10470:FF:000019">
    <property type="entry name" value="Ribose 1,5-bisphosphate isomerase"/>
    <property type="match status" value="1"/>
</dbReference>
<dbReference type="GO" id="GO:0043917">
    <property type="term" value="F:ribose 1,5-bisphosphate isomerase activity"/>
    <property type="evidence" value="ECO:0007669"/>
    <property type="project" value="UniProtKB-UniRule"/>
</dbReference>
<feature type="active site" description="Proton acceptor" evidence="4">
    <location>
        <position position="126"/>
    </location>
</feature>
<comment type="caution">
    <text evidence="5">The sequence shown here is derived from an EMBL/GenBank/DDBJ whole genome shotgun (WGS) entry which is preliminary data.</text>
</comment>
<dbReference type="InterPro" id="IPR042529">
    <property type="entry name" value="IF_2B-like_C"/>
</dbReference>
<evidence type="ECO:0000256" key="3">
    <source>
        <dbReference type="ARBA" id="ARBA00023277"/>
    </source>
</evidence>
<dbReference type="PANTHER" id="PTHR43475">
    <property type="entry name" value="METHYLTHIORIBOSE-1-PHOSPHATE ISOMERASE"/>
    <property type="match status" value="1"/>
</dbReference>
<dbReference type="HAMAP" id="MF_02230">
    <property type="entry name" value="R15P_isomerase"/>
    <property type="match status" value="1"/>
</dbReference>
<protein>
    <recommendedName>
        <fullName evidence="4">Ribose 1,5-bisphosphate isomerase</fullName>
        <shortName evidence="4">R15P isomerase</shortName>
        <shortName evidence="4">R15Pi</shortName>
        <ecNumber evidence="4">5.3.1.29</ecNumber>
    </recommendedName>
    <alternativeName>
        <fullName evidence="4">Ribulose 1,5-bisphosphate synthase</fullName>
        <shortName evidence="4">RuBP synthase</shortName>
    </alternativeName>
</protein>
<dbReference type="SUPFAM" id="SSF100950">
    <property type="entry name" value="NagB/RpiA/CoA transferase-like"/>
    <property type="match status" value="1"/>
</dbReference>
<feature type="binding site" evidence="4">
    <location>
        <position position="60"/>
    </location>
    <ligand>
        <name>substrate</name>
    </ligand>
</feature>
<dbReference type="RefSeq" id="WP_338094381.1">
    <property type="nucleotide sequence ID" value="NZ_JAWDKA010000005.1"/>
</dbReference>